<evidence type="ECO:0000313" key="3">
    <source>
        <dbReference type="Proteomes" id="UP001549921"/>
    </source>
</evidence>
<gene>
    <name evidence="2" type="ORF">ABMA28_013968</name>
</gene>
<name>A0ABD0TF48_LOXSC</name>
<dbReference type="AlphaFoldDB" id="A0ABD0TF48"/>
<evidence type="ECO:0000313" key="2">
    <source>
        <dbReference type="EMBL" id="KAL0841695.1"/>
    </source>
</evidence>
<accession>A0ABD0TF48</accession>
<feature type="transmembrane region" description="Helical" evidence="1">
    <location>
        <begin position="55"/>
        <end position="79"/>
    </location>
</feature>
<evidence type="ECO:0008006" key="4">
    <source>
        <dbReference type="Google" id="ProtNLM"/>
    </source>
</evidence>
<organism evidence="2 3">
    <name type="scientific">Loxostege sticticalis</name>
    <name type="common">Beet webworm moth</name>
    <dbReference type="NCBI Taxonomy" id="481309"/>
    <lineage>
        <taxon>Eukaryota</taxon>
        <taxon>Metazoa</taxon>
        <taxon>Ecdysozoa</taxon>
        <taxon>Arthropoda</taxon>
        <taxon>Hexapoda</taxon>
        <taxon>Insecta</taxon>
        <taxon>Pterygota</taxon>
        <taxon>Neoptera</taxon>
        <taxon>Endopterygota</taxon>
        <taxon>Lepidoptera</taxon>
        <taxon>Glossata</taxon>
        <taxon>Ditrysia</taxon>
        <taxon>Pyraloidea</taxon>
        <taxon>Crambidae</taxon>
        <taxon>Pyraustinae</taxon>
        <taxon>Loxostege</taxon>
    </lineage>
</organism>
<proteinExistence type="predicted"/>
<reference evidence="2 3" key="1">
    <citation type="submission" date="2024-06" db="EMBL/GenBank/DDBJ databases">
        <title>A chromosome-level genome assembly of beet webworm, Loxostege sticticalis.</title>
        <authorList>
            <person name="Zhang Y."/>
        </authorList>
    </citation>
    <scope>NUCLEOTIDE SEQUENCE [LARGE SCALE GENOMIC DNA]</scope>
    <source>
        <strain evidence="2">AQ028</strain>
        <tissue evidence="2">Male pupae</tissue>
    </source>
</reference>
<evidence type="ECO:0000256" key="1">
    <source>
        <dbReference type="SAM" id="Phobius"/>
    </source>
</evidence>
<keyword evidence="1" id="KW-1133">Transmembrane helix</keyword>
<sequence length="149" mass="17523">MISKFLRPSLRLGEWKKLALHRVDMKVRRYAELIPPNQYDLPFPPRLQMSHVLRVYWETIPLFISTLTAIGFVIIAIIYSARNKVDVVFSSHSRENISRTMDLRNPTIHKLLIINQRYEPWPEMADLLDRMSTAEKRVMNRVQACSMVA</sequence>
<keyword evidence="1" id="KW-0812">Transmembrane</keyword>
<comment type="caution">
    <text evidence="2">The sequence shown here is derived from an EMBL/GenBank/DDBJ whole genome shotgun (WGS) entry which is preliminary data.</text>
</comment>
<dbReference type="EMBL" id="JBEDNZ010000005">
    <property type="protein sequence ID" value="KAL0841695.1"/>
    <property type="molecule type" value="Genomic_DNA"/>
</dbReference>
<keyword evidence="1" id="KW-0472">Membrane</keyword>
<dbReference type="Proteomes" id="UP001549921">
    <property type="component" value="Unassembled WGS sequence"/>
</dbReference>
<protein>
    <recommendedName>
        <fullName evidence="4">Transmembrane protein</fullName>
    </recommendedName>
</protein>